<dbReference type="Proteomes" id="UP000482800">
    <property type="component" value="Unassembled WGS sequence"/>
</dbReference>
<dbReference type="SUPFAM" id="SSF55718">
    <property type="entry name" value="SCP-like"/>
    <property type="match status" value="1"/>
</dbReference>
<reference evidence="1 2" key="2">
    <citation type="submission" date="2020-03" db="EMBL/GenBank/DDBJ databases">
        <authorList>
            <person name="Ichikawa N."/>
            <person name="Kimura A."/>
            <person name="Kitahashi Y."/>
            <person name="Uohara A."/>
        </authorList>
    </citation>
    <scope>NUCLEOTIDE SEQUENCE [LARGE SCALE GENOMIC DNA]</scope>
    <source>
        <strain evidence="1 2">NBRC 108639</strain>
    </source>
</reference>
<evidence type="ECO:0000313" key="2">
    <source>
        <dbReference type="Proteomes" id="UP000482800"/>
    </source>
</evidence>
<dbReference type="AlphaFoldDB" id="A0A6V8JW40"/>
<proteinExistence type="predicted"/>
<accession>A0A6V8JW40</accession>
<dbReference type="InterPro" id="IPR036527">
    <property type="entry name" value="SCP2_sterol-bd_dom_sf"/>
</dbReference>
<comment type="caution">
    <text evidence="1">The sequence shown here is derived from an EMBL/GenBank/DDBJ whole genome shotgun (WGS) entry which is preliminary data.</text>
</comment>
<evidence type="ECO:0000313" key="1">
    <source>
        <dbReference type="EMBL" id="GFJ76863.1"/>
    </source>
</evidence>
<keyword evidence="2" id="KW-1185">Reference proteome</keyword>
<name>A0A6V8JW40_9ACTN</name>
<dbReference type="Gene3D" id="1.20.120.450">
    <property type="entry name" value="dinb family like domain"/>
    <property type="match status" value="1"/>
</dbReference>
<reference evidence="1 2" key="1">
    <citation type="submission" date="2020-03" db="EMBL/GenBank/DDBJ databases">
        <title>Whole genome shotgun sequence of Phytohabitans houttuyneae NBRC 108639.</title>
        <authorList>
            <person name="Komaki H."/>
            <person name="Tamura T."/>
        </authorList>
    </citation>
    <scope>NUCLEOTIDE SEQUENCE [LARGE SCALE GENOMIC DNA]</scope>
    <source>
        <strain evidence="1 2">NBRC 108639</strain>
    </source>
</reference>
<sequence>MAMTVSDEQWWAARGALKAAGDRFADLVARAPYPDRAMATADWSVAVTAAHVSSIAWLYTSLLDTGAPPASIPGFDGQIRSTTVDTVDALNEMTLAHYTERDIRRVAERLRTDVDYLLRVSEQRDPSEPFSWLGGAQVPLAGLFAHLVNELLIHGFDVARTVGLPWEVPSRDAGLFFDLLLVGVARNGYGRLLDGGGPPRERRIAIEFRSRYTVPVTLVLHRGLVTAQEPGGPVDARVTFDPAVLNLMLFGRVSRVRAALSGKISVRGRRPWVLPVFLRTVRVPDTARTQSLASRT</sequence>
<dbReference type="RefSeq" id="WP_218578753.1">
    <property type="nucleotide sequence ID" value="NZ_BAABGO010000005.1"/>
</dbReference>
<gene>
    <name evidence="1" type="ORF">Phou_010430</name>
</gene>
<protein>
    <recommendedName>
        <fullName evidence="3">Mycothiol-dependent maleylpyruvate isomerase metal-binding domain-containing protein</fullName>
    </recommendedName>
</protein>
<dbReference type="EMBL" id="BLPF01000001">
    <property type="protein sequence ID" value="GFJ76863.1"/>
    <property type="molecule type" value="Genomic_DNA"/>
</dbReference>
<dbReference type="SUPFAM" id="SSF109854">
    <property type="entry name" value="DinB/YfiT-like putative metalloenzymes"/>
    <property type="match status" value="1"/>
</dbReference>
<evidence type="ECO:0008006" key="3">
    <source>
        <dbReference type="Google" id="ProtNLM"/>
    </source>
</evidence>
<dbReference type="InterPro" id="IPR034660">
    <property type="entry name" value="DinB/YfiT-like"/>
</dbReference>
<organism evidence="1 2">
    <name type="scientific">Phytohabitans houttuyneae</name>
    <dbReference type="NCBI Taxonomy" id="1076126"/>
    <lineage>
        <taxon>Bacteria</taxon>
        <taxon>Bacillati</taxon>
        <taxon>Actinomycetota</taxon>
        <taxon>Actinomycetes</taxon>
        <taxon>Micromonosporales</taxon>
        <taxon>Micromonosporaceae</taxon>
    </lineage>
</organism>